<comment type="caution">
    <text evidence="8">The sequence shown here is derived from an EMBL/GenBank/DDBJ whole genome shotgun (WGS) entry which is preliminary data.</text>
</comment>
<name>A0A8K0D0P5_IGNLU</name>
<feature type="transmembrane region" description="Helical" evidence="6">
    <location>
        <begin position="94"/>
        <end position="113"/>
    </location>
</feature>
<accession>A0A8K0D0P5</accession>
<evidence type="ECO:0000256" key="5">
    <source>
        <dbReference type="ARBA" id="ARBA00023136"/>
    </source>
</evidence>
<dbReference type="PANTHER" id="PTHR21324">
    <property type="entry name" value="FASTING-INDUCIBLE INTEGRAL MEMBRANE PROTEIN TM6P1-RELATED"/>
    <property type="match status" value="1"/>
</dbReference>
<protein>
    <recommendedName>
        <fullName evidence="7">CWH43-like N-terminal domain-containing protein</fullName>
    </recommendedName>
</protein>
<keyword evidence="9" id="KW-1185">Reference proteome</keyword>
<evidence type="ECO:0000313" key="8">
    <source>
        <dbReference type="EMBL" id="KAF2897203.1"/>
    </source>
</evidence>
<evidence type="ECO:0000256" key="4">
    <source>
        <dbReference type="ARBA" id="ARBA00022989"/>
    </source>
</evidence>
<feature type="transmembrane region" description="Helical" evidence="6">
    <location>
        <begin position="125"/>
        <end position="145"/>
    </location>
</feature>
<feature type="transmembrane region" description="Helical" evidence="6">
    <location>
        <begin position="211"/>
        <end position="233"/>
    </location>
</feature>
<evidence type="ECO:0000313" key="9">
    <source>
        <dbReference type="Proteomes" id="UP000801492"/>
    </source>
</evidence>
<reference evidence="8" key="1">
    <citation type="submission" date="2019-08" db="EMBL/GenBank/DDBJ databases">
        <title>The genome of the North American firefly Photinus pyralis.</title>
        <authorList>
            <consortium name="Photinus pyralis genome working group"/>
            <person name="Fallon T.R."/>
            <person name="Sander Lower S.E."/>
            <person name="Weng J.-K."/>
        </authorList>
    </citation>
    <scope>NUCLEOTIDE SEQUENCE</scope>
    <source>
        <strain evidence="8">TRF0915ILg1</strain>
        <tissue evidence="8">Whole body</tissue>
    </source>
</reference>
<comment type="similarity">
    <text evidence="2">Belongs to the DRAM/TMEM150 family.</text>
</comment>
<dbReference type="GO" id="GO:0012505">
    <property type="term" value="C:endomembrane system"/>
    <property type="evidence" value="ECO:0007669"/>
    <property type="project" value="UniProtKB-SubCell"/>
</dbReference>
<evidence type="ECO:0000256" key="2">
    <source>
        <dbReference type="ARBA" id="ARBA00006565"/>
    </source>
</evidence>
<feature type="transmembrane region" description="Helical" evidence="6">
    <location>
        <begin position="166"/>
        <end position="191"/>
    </location>
</feature>
<evidence type="ECO:0000259" key="7">
    <source>
        <dbReference type="Pfam" id="PF10277"/>
    </source>
</evidence>
<dbReference type="EMBL" id="VTPC01004409">
    <property type="protein sequence ID" value="KAF2897203.1"/>
    <property type="molecule type" value="Genomic_DNA"/>
</dbReference>
<feature type="domain" description="CWH43-like N-terminal" evidence="7">
    <location>
        <begin position="13"/>
        <end position="239"/>
    </location>
</feature>
<feature type="transmembrane region" description="Helical" evidence="6">
    <location>
        <begin position="12"/>
        <end position="33"/>
    </location>
</feature>
<gene>
    <name evidence="8" type="ORF">ILUMI_08977</name>
</gene>
<evidence type="ECO:0000256" key="3">
    <source>
        <dbReference type="ARBA" id="ARBA00022692"/>
    </source>
</evidence>
<organism evidence="8 9">
    <name type="scientific">Ignelater luminosus</name>
    <name type="common">Cucubano</name>
    <name type="synonym">Pyrophorus luminosus</name>
    <dbReference type="NCBI Taxonomy" id="2038154"/>
    <lineage>
        <taxon>Eukaryota</taxon>
        <taxon>Metazoa</taxon>
        <taxon>Ecdysozoa</taxon>
        <taxon>Arthropoda</taxon>
        <taxon>Hexapoda</taxon>
        <taxon>Insecta</taxon>
        <taxon>Pterygota</taxon>
        <taxon>Neoptera</taxon>
        <taxon>Endopterygota</taxon>
        <taxon>Coleoptera</taxon>
        <taxon>Polyphaga</taxon>
        <taxon>Elateriformia</taxon>
        <taxon>Elateroidea</taxon>
        <taxon>Elateridae</taxon>
        <taxon>Agrypninae</taxon>
        <taxon>Pyrophorini</taxon>
        <taxon>Ignelater</taxon>
    </lineage>
</organism>
<dbReference type="Proteomes" id="UP000801492">
    <property type="component" value="Unassembled WGS sequence"/>
</dbReference>
<evidence type="ECO:0000256" key="1">
    <source>
        <dbReference type="ARBA" id="ARBA00004127"/>
    </source>
</evidence>
<dbReference type="AlphaFoldDB" id="A0A8K0D0P5"/>
<sequence>MKMFSFYKLHYWPGVTCGWFTFTFIITYLVSVLDGNVYAFFPYISDTGALPPESCIFGLLVNIGAAILAATMYIRYRQVDFAINCKDVDLHRMWNTLSIIFGIIACFGINLVANFQETTASEIHFIGALLAFGIGILYFAVQTKISSSYLHIRNKTCTYGIGIRLLYFRIFLVFWMLPLFLANIICATLSVEQFTGESIVWWTENDGGFQLRLAGSFTEWILVLFIFIYIATFTNEFKSFEYKGIQLVRNLKEVNNPI</sequence>
<dbReference type="PANTHER" id="PTHR21324:SF2">
    <property type="entry name" value="EG:22E5.9 PROTEIN"/>
    <property type="match status" value="1"/>
</dbReference>
<dbReference type="Pfam" id="PF10277">
    <property type="entry name" value="Frag1"/>
    <property type="match status" value="1"/>
</dbReference>
<dbReference type="InterPro" id="IPR019402">
    <property type="entry name" value="CWH43_N"/>
</dbReference>
<dbReference type="InterPro" id="IPR050911">
    <property type="entry name" value="DRAM/TMEM150_Autophagy_Mod"/>
</dbReference>
<keyword evidence="5 6" id="KW-0472">Membrane</keyword>
<proteinExistence type="inferred from homology"/>
<evidence type="ECO:0000256" key="6">
    <source>
        <dbReference type="SAM" id="Phobius"/>
    </source>
</evidence>
<keyword evidence="3 6" id="KW-0812">Transmembrane</keyword>
<comment type="subcellular location">
    <subcellularLocation>
        <location evidence="1">Endomembrane system</location>
        <topology evidence="1">Multi-pass membrane protein</topology>
    </subcellularLocation>
</comment>
<keyword evidence="4 6" id="KW-1133">Transmembrane helix</keyword>
<feature type="transmembrane region" description="Helical" evidence="6">
    <location>
        <begin position="56"/>
        <end position="74"/>
    </location>
</feature>
<dbReference type="OrthoDB" id="191706at2759"/>